<comment type="caution">
    <text evidence="3">The sequence shown here is derived from an EMBL/GenBank/DDBJ whole genome shotgun (WGS) entry which is preliminary data.</text>
</comment>
<dbReference type="OrthoDB" id="161999at2759"/>
<evidence type="ECO:0008006" key="5">
    <source>
        <dbReference type="Google" id="ProtNLM"/>
    </source>
</evidence>
<dbReference type="EMBL" id="CAAALY010097284">
    <property type="protein sequence ID" value="VEL28732.1"/>
    <property type="molecule type" value="Genomic_DNA"/>
</dbReference>
<feature type="compositionally biased region" description="Polar residues" evidence="1">
    <location>
        <begin position="47"/>
        <end position="56"/>
    </location>
</feature>
<evidence type="ECO:0000313" key="4">
    <source>
        <dbReference type="Proteomes" id="UP000784294"/>
    </source>
</evidence>
<dbReference type="Proteomes" id="UP000784294">
    <property type="component" value="Unassembled WGS sequence"/>
</dbReference>
<feature type="signal peptide" evidence="2">
    <location>
        <begin position="1"/>
        <end position="21"/>
    </location>
</feature>
<organism evidence="3 4">
    <name type="scientific">Protopolystoma xenopodis</name>
    <dbReference type="NCBI Taxonomy" id="117903"/>
    <lineage>
        <taxon>Eukaryota</taxon>
        <taxon>Metazoa</taxon>
        <taxon>Spiralia</taxon>
        <taxon>Lophotrochozoa</taxon>
        <taxon>Platyhelminthes</taxon>
        <taxon>Monogenea</taxon>
        <taxon>Polyopisthocotylea</taxon>
        <taxon>Polystomatidea</taxon>
        <taxon>Polystomatidae</taxon>
        <taxon>Protopolystoma</taxon>
    </lineage>
</organism>
<feature type="region of interest" description="Disordered" evidence="1">
    <location>
        <begin position="40"/>
        <end position="114"/>
    </location>
</feature>
<evidence type="ECO:0000256" key="1">
    <source>
        <dbReference type="SAM" id="MobiDB-lite"/>
    </source>
</evidence>
<keyword evidence="2" id="KW-0732">Signal</keyword>
<accession>A0A3S5BLA7</accession>
<sequence>MLFLSAFVLFAIAWISTRVSNQIRPIRVYLFRAHEEEIESEPELVDSVSQSPISQENEPHDNEDEVVFTESENSEANEDEDELRDYLTTRKQSPAMDDENSGNPGNAGHIVDKKSITEREEARAAKHRSRGHIVIRLQYLDDRSRFVHAAPEMPITHFKRY</sequence>
<evidence type="ECO:0000313" key="3">
    <source>
        <dbReference type="EMBL" id="VEL28732.1"/>
    </source>
</evidence>
<proteinExistence type="predicted"/>
<protein>
    <recommendedName>
        <fullName evidence="5">UBX domain-containing protein</fullName>
    </recommendedName>
</protein>
<gene>
    <name evidence="3" type="ORF">PXEA_LOCUS22172</name>
</gene>
<feature type="chain" id="PRO_5018788675" description="UBX domain-containing protein" evidence="2">
    <location>
        <begin position="22"/>
        <end position="161"/>
    </location>
</feature>
<dbReference type="AlphaFoldDB" id="A0A3S5BLA7"/>
<feature type="compositionally biased region" description="Acidic residues" evidence="1">
    <location>
        <begin position="61"/>
        <end position="83"/>
    </location>
</feature>
<keyword evidence="4" id="KW-1185">Reference proteome</keyword>
<reference evidence="3" key="1">
    <citation type="submission" date="2018-11" db="EMBL/GenBank/DDBJ databases">
        <authorList>
            <consortium name="Pathogen Informatics"/>
        </authorList>
    </citation>
    <scope>NUCLEOTIDE SEQUENCE</scope>
</reference>
<name>A0A3S5BLA7_9PLAT</name>
<evidence type="ECO:0000256" key="2">
    <source>
        <dbReference type="SAM" id="SignalP"/>
    </source>
</evidence>